<accession>A0A6S7G0G3</accession>
<evidence type="ECO:0000313" key="2">
    <source>
        <dbReference type="EMBL" id="CAB3983543.1"/>
    </source>
</evidence>
<dbReference type="OrthoDB" id="5984022at2759"/>
<comment type="caution">
    <text evidence="2">The sequence shown here is derived from an EMBL/GenBank/DDBJ whole genome shotgun (WGS) entry which is preliminary data.</text>
</comment>
<keyword evidence="3" id="KW-1185">Reference proteome</keyword>
<gene>
    <name evidence="2" type="ORF">PACLA_8A054131</name>
</gene>
<dbReference type="AlphaFoldDB" id="A0A6S7G0G3"/>
<evidence type="ECO:0000313" key="3">
    <source>
        <dbReference type="Proteomes" id="UP001152795"/>
    </source>
</evidence>
<proteinExistence type="predicted"/>
<reference evidence="2" key="1">
    <citation type="submission" date="2020-04" db="EMBL/GenBank/DDBJ databases">
        <authorList>
            <person name="Alioto T."/>
            <person name="Alioto T."/>
            <person name="Gomez Garrido J."/>
        </authorList>
    </citation>
    <scope>NUCLEOTIDE SEQUENCE</scope>
    <source>
        <strain evidence="2">A484AB</strain>
    </source>
</reference>
<feature type="compositionally biased region" description="Polar residues" evidence="1">
    <location>
        <begin position="10"/>
        <end position="21"/>
    </location>
</feature>
<feature type="compositionally biased region" description="Polar residues" evidence="1">
    <location>
        <begin position="96"/>
        <end position="114"/>
    </location>
</feature>
<dbReference type="EMBL" id="CACRXK020000626">
    <property type="protein sequence ID" value="CAB3983543.1"/>
    <property type="molecule type" value="Genomic_DNA"/>
</dbReference>
<dbReference type="Proteomes" id="UP001152795">
    <property type="component" value="Unassembled WGS sequence"/>
</dbReference>
<sequence length="284" mass="32175">MYNSVACESAPNSSQAKNISKGSGCKSCYSLMLLEDHDRMKQAFPDVMHAMKNIVVAFIDLITGREDTVKVRRTEEELKRFPGCYIKEGAATTSVQGRGSSTVTGKKNKMSNAKKNLPDAPFHLTKDELKKADQRSSEICVPSGFGWRPATFFSNYLGMKTHDWKEVVSLHILRHIVDGIECYGPTHSWSMWSYERFNSWISRRVMNRTSPEATILRTYQRNTSEDDAKAAEKSTTTIPQNVFILLKDLNSANIDINEECCNLPNVSNDMSLYTDLPTLWHENE</sequence>
<feature type="region of interest" description="Disordered" evidence="1">
    <location>
        <begin position="1"/>
        <end position="23"/>
    </location>
</feature>
<protein>
    <submittedName>
        <fullName evidence="2">Uncharacterized protein</fullName>
    </submittedName>
</protein>
<feature type="region of interest" description="Disordered" evidence="1">
    <location>
        <begin position="96"/>
        <end position="117"/>
    </location>
</feature>
<organism evidence="2 3">
    <name type="scientific">Paramuricea clavata</name>
    <name type="common">Red gorgonian</name>
    <name type="synonym">Violescent sea-whip</name>
    <dbReference type="NCBI Taxonomy" id="317549"/>
    <lineage>
        <taxon>Eukaryota</taxon>
        <taxon>Metazoa</taxon>
        <taxon>Cnidaria</taxon>
        <taxon>Anthozoa</taxon>
        <taxon>Octocorallia</taxon>
        <taxon>Malacalcyonacea</taxon>
        <taxon>Plexauridae</taxon>
        <taxon>Paramuricea</taxon>
    </lineage>
</organism>
<evidence type="ECO:0000256" key="1">
    <source>
        <dbReference type="SAM" id="MobiDB-lite"/>
    </source>
</evidence>
<name>A0A6S7G0G3_PARCT</name>